<dbReference type="GO" id="GO:0009231">
    <property type="term" value="P:riboflavin biosynthetic process"/>
    <property type="evidence" value="ECO:0007669"/>
    <property type="project" value="TreeGrafter"/>
</dbReference>
<sequence>MQLHQASWPEIEAYLERSKGIVIPIGSTEQHGPNGLLGTDAICPEVIAKHAGDEAGFLVGPTFNVGCAQHHLGFPGTITLRPTTMIAALNDWIESLVRCGFQRIYFLNGHGGNIATIDAAFAESYANWSLDGEACPYRLKQANWFTLPGMMELCRSIFPEGEGSHATASEVSVTYYAYPDAAKDVAMEPKIAPSGGFADAADYRARFPDGRIGSDPSQATAEKGERIVKAAAAKLIEDVEVFFAR</sequence>
<name>A0A2U2BVZ5_9PROT</name>
<dbReference type="InterPro" id="IPR003785">
    <property type="entry name" value="Creatininase/forma_Hydrolase"/>
</dbReference>
<keyword evidence="4" id="KW-0862">Zinc</keyword>
<proteinExistence type="inferred from homology"/>
<comment type="similarity">
    <text evidence="5">Belongs to the creatininase superfamily.</text>
</comment>
<keyword evidence="7" id="KW-1185">Reference proteome</keyword>
<evidence type="ECO:0000256" key="3">
    <source>
        <dbReference type="ARBA" id="ARBA00022801"/>
    </source>
</evidence>
<organism evidence="6 7">
    <name type="scientific">Marinicauda salina</name>
    <dbReference type="NCBI Taxonomy" id="2135793"/>
    <lineage>
        <taxon>Bacteria</taxon>
        <taxon>Pseudomonadati</taxon>
        <taxon>Pseudomonadota</taxon>
        <taxon>Alphaproteobacteria</taxon>
        <taxon>Maricaulales</taxon>
        <taxon>Maricaulaceae</taxon>
        <taxon>Marinicauda</taxon>
    </lineage>
</organism>
<evidence type="ECO:0000256" key="2">
    <source>
        <dbReference type="ARBA" id="ARBA00022723"/>
    </source>
</evidence>
<dbReference type="Pfam" id="PF02633">
    <property type="entry name" value="Creatininase"/>
    <property type="match status" value="1"/>
</dbReference>
<dbReference type="EMBL" id="QEXV01000001">
    <property type="protein sequence ID" value="PWE18172.1"/>
    <property type="molecule type" value="Genomic_DNA"/>
</dbReference>
<reference evidence="7" key="1">
    <citation type="submission" date="2018-05" db="EMBL/GenBank/DDBJ databases">
        <authorList>
            <person name="Liu B.-T."/>
        </authorList>
    </citation>
    <scope>NUCLEOTIDE SEQUENCE [LARGE SCALE GENOMIC DNA]</scope>
    <source>
        <strain evidence="7">WD6-1</strain>
    </source>
</reference>
<dbReference type="PANTHER" id="PTHR35005">
    <property type="entry name" value="3-DEHYDRO-SCYLLO-INOSOSE HYDROLASE"/>
    <property type="match status" value="1"/>
</dbReference>
<dbReference type="Proteomes" id="UP000245168">
    <property type="component" value="Unassembled WGS sequence"/>
</dbReference>
<dbReference type="PANTHER" id="PTHR35005:SF1">
    <property type="entry name" value="2-AMINO-5-FORMYLAMINO-6-RIBOSYLAMINOPYRIMIDIN-4(3H)-ONE 5'-MONOPHOSPHATE DEFORMYLASE"/>
    <property type="match status" value="1"/>
</dbReference>
<dbReference type="InterPro" id="IPR024087">
    <property type="entry name" value="Creatininase-like_sf"/>
</dbReference>
<keyword evidence="2" id="KW-0479">Metal-binding</keyword>
<dbReference type="AlphaFoldDB" id="A0A2U2BVZ5"/>
<protein>
    <submittedName>
        <fullName evidence="6">Amidase</fullName>
    </submittedName>
</protein>
<accession>A0A2U2BVZ5</accession>
<evidence type="ECO:0000256" key="4">
    <source>
        <dbReference type="ARBA" id="ARBA00022833"/>
    </source>
</evidence>
<dbReference type="RefSeq" id="WP_109251446.1">
    <property type="nucleotide sequence ID" value="NZ_QEXV01000001.1"/>
</dbReference>
<evidence type="ECO:0000313" key="6">
    <source>
        <dbReference type="EMBL" id="PWE18172.1"/>
    </source>
</evidence>
<evidence type="ECO:0000256" key="1">
    <source>
        <dbReference type="ARBA" id="ARBA00001947"/>
    </source>
</evidence>
<dbReference type="Gene3D" id="3.40.50.10310">
    <property type="entry name" value="Creatininase"/>
    <property type="match status" value="1"/>
</dbReference>
<dbReference type="GO" id="GO:0016811">
    <property type="term" value="F:hydrolase activity, acting on carbon-nitrogen (but not peptide) bonds, in linear amides"/>
    <property type="evidence" value="ECO:0007669"/>
    <property type="project" value="TreeGrafter"/>
</dbReference>
<keyword evidence="3" id="KW-0378">Hydrolase</keyword>
<comment type="caution">
    <text evidence="6">The sequence shown here is derived from an EMBL/GenBank/DDBJ whole genome shotgun (WGS) entry which is preliminary data.</text>
</comment>
<evidence type="ECO:0000256" key="5">
    <source>
        <dbReference type="ARBA" id="ARBA00024029"/>
    </source>
</evidence>
<dbReference type="SUPFAM" id="SSF102215">
    <property type="entry name" value="Creatininase"/>
    <property type="match status" value="1"/>
</dbReference>
<dbReference type="OrthoDB" id="9801445at2"/>
<dbReference type="GO" id="GO:0046872">
    <property type="term" value="F:metal ion binding"/>
    <property type="evidence" value="ECO:0007669"/>
    <property type="project" value="UniProtKB-KW"/>
</dbReference>
<comment type="cofactor">
    <cofactor evidence="1">
        <name>Zn(2+)</name>
        <dbReference type="ChEBI" id="CHEBI:29105"/>
    </cofactor>
</comment>
<evidence type="ECO:0000313" key="7">
    <source>
        <dbReference type="Proteomes" id="UP000245168"/>
    </source>
</evidence>
<gene>
    <name evidence="6" type="ORF">DDZ18_00735</name>
</gene>